<evidence type="ECO:0000313" key="3">
    <source>
        <dbReference type="Proteomes" id="UP000030747"/>
    </source>
</evidence>
<dbReference type="OrthoDB" id="354682at2759"/>
<feature type="non-terminal residue" evidence="2">
    <location>
        <position position="1"/>
    </location>
</feature>
<dbReference type="VEuPathDB" id="ToxoDB:ETH_00038075"/>
<dbReference type="Proteomes" id="UP000030747">
    <property type="component" value="Unassembled WGS sequence"/>
</dbReference>
<accession>U6KP90</accession>
<dbReference type="InterPro" id="IPR036971">
    <property type="entry name" value="PDEase_catalytic_dom_sf"/>
</dbReference>
<dbReference type="Gene3D" id="1.10.1300.10">
    <property type="entry name" value="3'5'-cyclic nucleotide phosphodiesterase, catalytic domain"/>
    <property type="match status" value="1"/>
</dbReference>
<dbReference type="SUPFAM" id="SSF109604">
    <property type="entry name" value="HD-domain/PDEase-like"/>
    <property type="match status" value="1"/>
</dbReference>
<reference evidence="2" key="1">
    <citation type="submission" date="2013-10" db="EMBL/GenBank/DDBJ databases">
        <title>Genomic analysis of the causative agents of coccidiosis in chickens.</title>
        <authorList>
            <person name="Reid A.J."/>
            <person name="Blake D."/>
            <person name="Billington K."/>
            <person name="Browne H."/>
            <person name="Dunn M."/>
            <person name="Hung S."/>
            <person name="Kawahara F."/>
            <person name="Miranda-Saavedra D."/>
            <person name="Mourier T."/>
            <person name="Nagra H."/>
            <person name="Otto T.D."/>
            <person name="Rawlings N."/>
            <person name="Sanchez A."/>
            <person name="Sanders M."/>
            <person name="Subramaniam C."/>
            <person name="Tay Y."/>
            <person name="Dear P."/>
            <person name="Doerig C."/>
            <person name="Gruber A."/>
            <person name="Parkinson J."/>
            <person name="Shirley M."/>
            <person name="Wan K.L."/>
            <person name="Berriman M."/>
            <person name="Tomley F."/>
            <person name="Pain A."/>
        </authorList>
    </citation>
    <scope>NUCLEOTIDE SEQUENCE [LARGE SCALE GENOMIC DNA]</scope>
    <source>
        <strain evidence="2">Houghton</strain>
    </source>
</reference>
<evidence type="ECO:0000313" key="2">
    <source>
        <dbReference type="EMBL" id="CDJ39796.1"/>
    </source>
</evidence>
<gene>
    <name evidence="2" type="ORF">ETH_00038075</name>
</gene>
<proteinExistence type="predicted"/>
<dbReference type="GO" id="GO:0004114">
    <property type="term" value="F:3',5'-cyclic-nucleotide phosphodiesterase activity"/>
    <property type="evidence" value="ECO:0007669"/>
    <property type="project" value="InterPro"/>
</dbReference>
<dbReference type="EMBL" id="HG674668">
    <property type="protein sequence ID" value="CDJ39796.1"/>
    <property type="molecule type" value="Genomic_DNA"/>
</dbReference>
<dbReference type="GeneID" id="25256656"/>
<dbReference type="GO" id="GO:0007165">
    <property type="term" value="P:signal transduction"/>
    <property type="evidence" value="ECO:0007669"/>
    <property type="project" value="InterPro"/>
</dbReference>
<dbReference type="RefSeq" id="XP_013230549.1">
    <property type="nucleotide sequence ID" value="XM_013375095.1"/>
</dbReference>
<feature type="region of interest" description="Disordered" evidence="1">
    <location>
        <begin position="1"/>
        <end position="28"/>
    </location>
</feature>
<reference evidence="2" key="2">
    <citation type="submission" date="2013-10" db="EMBL/GenBank/DDBJ databases">
        <authorList>
            <person name="Aslett M."/>
        </authorList>
    </citation>
    <scope>NUCLEOTIDE SEQUENCE [LARGE SCALE GENOMIC DNA]</scope>
    <source>
        <strain evidence="2">Houghton</strain>
    </source>
</reference>
<dbReference type="AlphaFoldDB" id="U6KP90"/>
<name>U6KP90_EIMTE</name>
<keyword evidence="3" id="KW-1185">Reference proteome</keyword>
<evidence type="ECO:0000256" key="1">
    <source>
        <dbReference type="SAM" id="MobiDB-lite"/>
    </source>
</evidence>
<dbReference type="VEuPathDB" id="ToxoDB:ETH2_0858000"/>
<organism evidence="2 3">
    <name type="scientific">Eimeria tenella</name>
    <name type="common">Coccidian parasite</name>
    <dbReference type="NCBI Taxonomy" id="5802"/>
    <lineage>
        <taxon>Eukaryota</taxon>
        <taxon>Sar</taxon>
        <taxon>Alveolata</taxon>
        <taxon>Apicomplexa</taxon>
        <taxon>Conoidasida</taxon>
        <taxon>Coccidia</taxon>
        <taxon>Eucoccidiorida</taxon>
        <taxon>Eimeriorina</taxon>
        <taxon>Eimeriidae</taxon>
        <taxon>Eimeria</taxon>
    </lineage>
</organism>
<protein>
    <submittedName>
        <fullName evidence="2">3',5'-cyclic nucleotide phosphodiesterase, putative</fullName>
    </submittedName>
</protein>
<sequence length="187" mass="20153">GSQGGEDSGGPPNPTLEESGDKCSNRSSVLSDMLQQLPRRVSRAAAAAAAAATAATAAHDRHDNNDDKLLRVAYLFSPGTAGSSGLLASLGEWRFDVLQYGGDSSNPLCELGFILLSPFCFDTPGDQTLIRFLKTIDKYYLPVPYHNALHGLMVAQKIYALLNFFSLIRSRQPRDIALILVAGKQNK</sequence>